<keyword evidence="3" id="KW-1185">Reference proteome</keyword>
<organism evidence="2 3">
    <name type="scientific">Fodinibacter luteus</name>
    <dbReference type="NCBI Taxonomy" id="552064"/>
    <lineage>
        <taxon>Bacteria</taxon>
        <taxon>Bacillati</taxon>
        <taxon>Actinomycetota</taxon>
        <taxon>Actinomycetes</taxon>
        <taxon>Micrococcales</taxon>
        <taxon>Intrasporangiaceae</taxon>
        <taxon>Fodinibacter (ex Wang et al. 2009)</taxon>
    </lineage>
</organism>
<dbReference type="PANTHER" id="PTHR14859:SF1">
    <property type="entry name" value="PGAP2-INTERACTING PROTEIN"/>
    <property type="match status" value="1"/>
</dbReference>
<dbReference type="InterPro" id="IPR051916">
    <property type="entry name" value="GPI-anchor_lipid_remodeler"/>
</dbReference>
<evidence type="ECO:0000313" key="3">
    <source>
        <dbReference type="Proteomes" id="UP001500945"/>
    </source>
</evidence>
<proteinExistence type="predicted"/>
<name>A0ABP8KGQ8_9MICO</name>
<dbReference type="EMBL" id="BAABGM010000013">
    <property type="protein sequence ID" value="GAA4405989.1"/>
    <property type="molecule type" value="Genomic_DNA"/>
</dbReference>
<dbReference type="Pfam" id="PF03372">
    <property type="entry name" value="Exo_endo_phos"/>
    <property type="match status" value="1"/>
</dbReference>
<evidence type="ECO:0000313" key="2">
    <source>
        <dbReference type="EMBL" id="GAA4405989.1"/>
    </source>
</evidence>
<accession>A0ABP8KGQ8</accession>
<dbReference type="Gene3D" id="3.60.10.10">
    <property type="entry name" value="Endonuclease/exonuclease/phosphatase"/>
    <property type="match status" value="1"/>
</dbReference>
<protein>
    <submittedName>
        <fullName evidence="2">Endonuclease/exonuclease/phosphatase family protein</fullName>
    </submittedName>
</protein>
<dbReference type="InterPro" id="IPR005135">
    <property type="entry name" value="Endo/exonuclease/phosphatase"/>
</dbReference>
<dbReference type="GO" id="GO:0004519">
    <property type="term" value="F:endonuclease activity"/>
    <property type="evidence" value="ECO:0007669"/>
    <property type="project" value="UniProtKB-KW"/>
</dbReference>
<gene>
    <name evidence="2" type="ORF">GCM10023168_20250</name>
</gene>
<dbReference type="InterPro" id="IPR036691">
    <property type="entry name" value="Endo/exonu/phosph_ase_sf"/>
</dbReference>
<comment type="caution">
    <text evidence="2">The sequence shown here is derived from an EMBL/GenBank/DDBJ whole genome shotgun (WGS) entry which is preliminary data.</text>
</comment>
<feature type="domain" description="Endonuclease/exonuclease/phosphatase" evidence="1">
    <location>
        <begin position="8"/>
        <end position="215"/>
    </location>
</feature>
<reference evidence="3" key="1">
    <citation type="journal article" date="2019" name="Int. J. Syst. Evol. Microbiol.">
        <title>The Global Catalogue of Microorganisms (GCM) 10K type strain sequencing project: providing services to taxonomists for standard genome sequencing and annotation.</title>
        <authorList>
            <consortium name="The Broad Institute Genomics Platform"/>
            <consortium name="The Broad Institute Genome Sequencing Center for Infectious Disease"/>
            <person name="Wu L."/>
            <person name="Ma J."/>
        </authorList>
    </citation>
    <scope>NUCLEOTIDE SEQUENCE [LARGE SCALE GENOMIC DNA]</scope>
    <source>
        <strain evidence="3">JCM 17809</strain>
    </source>
</reference>
<keyword evidence="2" id="KW-0255">Endonuclease</keyword>
<keyword evidence="2" id="KW-0378">Hydrolase</keyword>
<keyword evidence="2" id="KW-0540">Nuclease</keyword>
<dbReference type="PANTHER" id="PTHR14859">
    <property type="entry name" value="CALCOFLUOR WHITE HYPERSENSITIVE PROTEIN PRECURSOR"/>
    <property type="match status" value="1"/>
</dbReference>
<dbReference type="SUPFAM" id="SSF56219">
    <property type="entry name" value="DNase I-like"/>
    <property type="match status" value="1"/>
</dbReference>
<evidence type="ECO:0000259" key="1">
    <source>
        <dbReference type="Pfam" id="PF03372"/>
    </source>
</evidence>
<sequence>MPAVRVATYNTRDFLDDHRLAARIVRAIDPDVLCLQEVPRRFLGGWRVARFAASCGMRWPGRHRGSGGTTVFTSPRVRVLASHHARLPVRWPDRTRGYAVARIAVPGGAELTVVSVHLSLKPHERVSHTERILQALADRGPLVLAGDLNEGDSGAAWRLIDVPDRMRLVSPDVPTYPARAPRRRLDVVFASPSLRVLPHREVLLPDAVWARASDHRATWVDLDVGP</sequence>
<dbReference type="Proteomes" id="UP001500945">
    <property type="component" value="Unassembled WGS sequence"/>
</dbReference>